<name>A0ABQ3QSP7_9ACTN</name>
<dbReference type="EMBL" id="BNDY01000017">
    <property type="protein sequence ID" value="GHI40301.1"/>
    <property type="molecule type" value="Genomic_DNA"/>
</dbReference>
<gene>
    <name evidence="2" type="ORF">Sviol_47090</name>
</gene>
<comment type="caution">
    <text evidence="2">The sequence shown here is derived from an EMBL/GenBank/DDBJ whole genome shotgun (WGS) entry which is preliminary data.</text>
</comment>
<feature type="region of interest" description="Disordered" evidence="1">
    <location>
        <begin position="1"/>
        <end position="40"/>
    </location>
</feature>
<proteinExistence type="predicted"/>
<evidence type="ECO:0000313" key="3">
    <source>
        <dbReference type="Proteomes" id="UP001050808"/>
    </source>
</evidence>
<evidence type="ECO:0000313" key="2">
    <source>
        <dbReference type="EMBL" id="GHI40301.1"/>
    </source>
</evidence>
<dbReference type="Proteomes" id="UP001050808">
    <property type="component" value="Unassembled WGS sequence"/>
</dbReference>
<organism evidence="2 3">
    <name type="scientific">Streptomyces violascens</name>
    <dbReference type="NCBI Taxonomy" id="67381"/>
    <lineage>
        <taxon>Bacteria</taxon>
        <taxon>Bacillati</taxon>
        <taxon>Actinomycetota</taxon>
        <taxon>Actinomycetes</taxon>
        <taxon>Kitasatosporales</taxon>
        <taxon>Streptomycetaceae</taxon>
        <taxon>Streptomyces</taxon>
    </lineage>
</organism>
<sequence>MPTRADGRTGNARQIQRAPPTPGAHWTPAQVGTTAPAQKPDWPRCACGAPMEHLLTISASESCGRWLPTEERTRPGSGWEVRGHHEYEDNSHGMDMGDCGGVYVFLCRSCPGWPSAHRYDC</sequence>
<accession>A0ABQ3QSP7</accession>
<evidence type="ECO:0000256" key="1">
    <source>
        <dbReference type="SAM" id="MobiDB-lite"/>
    </source>
</evidence>
<keyword evidence="3" id="KW-1185">Reference proteome</keyword>
<protein>
    <submittedName>
        <fullName evidence="2">Uncharacterized protein</fullName>
    </submittedName>
</protein>
<reference evidence="2" key="1">
    <citation type="submission" date="2024-05" db="EMBL/GenBank/DDBJ databases">
        <title>Whole genome shotgun sequence of Streptomyces violascens NBRC 12920.</title>
        <authorList>
            <person name="Komaki H."/>
            <person name="Tamura T."/>
        </authorList>
    </citation>
    <scope>NUCLEOTIDE SEQUENCE</scope>
    <source>
        <strain evidence="2">NBRC 12920</strain>
    </source>
</reference>